<reference evidence="2 3" key="1">
    <citation type="journal article" date="2007" name="Nature">
        <title>Evolution of genes and genomes on the Drosophila phylogeny.</title>
        <authorList>
            <consortium name="Drosophila 12 Genomes Consortium"/>
            <person name="Clark A.G."/>
            <person name="Eisen M.B."/>
            <person name="Smith D.R."/>
            <person name="Bergman C.M."/>
            <person name="Oliver B."/>
            <person name="Markow T.A."/>
            <person name="Kaufman T.C."/>
            <person name="Kellis M."/>
            <person name="Gelbart W."/>
            <person name="Iyer V.N."/>
            <person name="Pollard D.A."/>
            <person name="Sackton T.B."/>
            <person name="Larracuente A.M."/>
            <person name="Singh N.D."/>
            <person name="Abad J.P."/>
            <person name="Abt D.N."/>
            <person name="Adryan B."/>
            <person name="Aguade M."/>
            <person name="Akashi H."/>
            <person name="Anderson W.W."/>
            <person name="Aquadro C.F."/>
            <person name="Ardell D.H."/>
            <person name="Arguello R."/>
            <person name="Artieri C.G."/>
            <person name="Barbash D.A."/>
            <person name="Barker D."/>
            <person name="Barsanti P."/>
            <person name="Batterham P."/>
            <person name="Batzoglou S."/>
            <person name="Begun D."/>
            <person name="Bhutkar A."/>
            <person name="Blanco E."/>
            <person name="Bosak S.A."/>
            <person name="Bradley R.K."/>
            <person name="Brand A.D."/>
            <person name="Brent M.R."/>
            <person name="Brooks A.N."/>
            <person name="Brown R.H."/>
            <person name="Butlin R.K."/>
            <person name="Caggese C."/>
            <person name="Calvi B.R."/>
            <person name="Bernardo de Carvalho A."/>
            <person name="Caspi A."/>
            <person name="Castrezana S."/>
            <person name="Celniker S.E."/>
            <person name="Chang J.L."/>
            <person name="Chapple C."/>
            <person name="Chatterji S."/>
            <person name="Chinwalla A."/>
            <person name="Civetta A."/>
            <person name="Clifton S.W."/>
            <person name="Comeron J.M."/>
            <person name="Costello J.C."/>
            <person name="Coyne J.A."/>
            <person name="Daub J."/>
            <person name="David R.G."/>
            <person name="Delcher A.L."/>
            <person name="Delehaunty K."/>
            <person name="Do C.B."/>
            <person name="Ebling H."/>
            <person name="Edwards K."/>
            <person name="Eickbush T."/>
            <person name="Evans J.D."/>
            <person name="Filipski A."/>
            <person name="Findeiss S."/>
            <person name="Freyhult E."/>
            <person name="Fulton L."/>
            <person name="Fulton R."/>
            <person name="Garcia A.C."/>
            <person name="Gardiner A."/>
            <person name="Garfield D.A."/>
            <person name="Garvin B.E."/>
            <person name="Gibson G."/>
            <person name="Gilbert D."/>
            <person name="Gnerre S."/>
            <person name="Godfrey J."/>
            <person name="Good R."/>
            <person name="Gotea V."/>
            <person name="Gravely B."/>
            <person name="Greenberg A.J."/>
            <person name="Griffiths-Jones S."/>
            <person name="Gross S."/>
            <person name="Guigo R."/>
            <person name="Gustafson E.A."/>
            <person name="Haerty W."/>
            <person name="Hahn M.W."/>
            <person name="Halligan D.L."/>
            <person name="Halpern A.L."/>
            <person name="Halter G.M."/>
            <person name="Han M.V."/>
            <person name="Heger A."/>
            <person name="Hillier L."/>
            <person name="Hinrichs A.S."/>
            <person name="Holmes I."/>
            <person name="Hoskins R.A."/>
            <person name="Hubisz M.J."/>
            <person name="Hultmark D."/>
            <person name="Huntley M.A."/>
            <person name="Jaffe D.B."/>
            <person name="Jagadeeshan S."/>
            <person name="Jeck W.R."/>
            <person name="Johnson J."/>
            <person name="Jones C.D."/>
            <person name="Jordan W.C."/>
            <person name="Karpen G.H."/>
            <person name="Kataoka E."/>
            <person name="Keightley P.D."/>
            <person name="Kheradpour P."/>
            <person name="Kirkness E.F."/>
            <person name="Koerich L.B."/>
            <person name="Kristiansen K."/>
            <person name="Kudrna D."/>
            <person name="Kulathinal R.J."/>
            <person name="Kumar S."/>
            <person name="Kwok R."/>
            <person name="Lander E."/>
            <person name="Langley C.H."/>
            <person name="Lapoint R."/>
            <person name="Lazzaro B.P."/>
            <person name="Lee S.J."/>
            <person name="Levesque L."/>
            <person name="Li R."/>
            <person name="Lin C.F."/>
            <person name="Lin M.F."/>
            <person name="Lindblad-Toh K."/>
            <person name="Llopart A."/>
            <person name="Long M."/>
            <person name="Low L."/>
            <person name="Lozovsky E."/>
            <person name="Lu J."/>
            <person name="Luo M."/>
            <person name="Machado C.A."/>
            <person name="Makalowski W."/>
            <person name="Marzo M."/>
            <person name="Matsuda M."/>
            <person name="Matzkin L."/>
            <person name="McAllister B."/>
            <person name="McBride C.S."/>
            <person name="McKernan B."/>
            <person name="McKernan K."/>
            <person name="Mendez-Lago M."/>
            <person name="Minx P."/>
            <person name="Mollenhauer M.U."/>
            <person name="Montooth K."/>
            <person name="Mount S.M."/>
            <person name="Mu X."/>
            <person name="Myers E."/>
            <person name="Negre B."/>
            <person name="Newfeld S."/>
            <person name="Nielsen R."/>
            <person name="Noor M.A."/>
            <person name="O'Grady P."/>
            <person name="Pachter L."/>
            <person name="Papaceit M."/>
            <person name="Parisi M.J."/>
            <person name="Parisi M."/>
            <person name="Parts L."/>
            <person name="Pedersen J.S."/>
            <person name="Pesole G."/>
            <person name="Phillippy A.M."/>
            <person name="Ponting C.P."/>
            <person name="Pop M."/>
            <person name="Porcelli D."/>
            <person name="Powell J.R."/>
            <person name="Prohaska S."/>
            <person name="Pruitt K."/>
            <person name="Puig M."/>
            <person name="Quesneville H."/>
            <person name="Ram K.R."/>
            <person name="Rand D."/>
            <person name="Rasmussen M.D."/>
            <person name="Reed L.K."/>
            <person name="Reenan R."/>
            <person name="Reily A."/>
            <person name="Remington K.A."/>
            <person name="Rieger T.T."/>
            <person name="Ritchie M.G."/>
            <person name="Robin C."/>
            <person name="Rogers Y.H."/>
            <person name="Rohde C."/>
            <person name="Rozas J."/>
            <person name="Rubenfield M.J."/>
            <person name="Ruiz A."/>
            <person name="Russo S."/>
            <person name="Salzberg S.L."/>
            <person name="Sanchez-Gracia A."/>
            <person name="Saranga D.J."/>
            <person name="Sato H."/>
            <person name="Schaeffer S.W."/>
            <person name="Schatz M.C."/>
            <person name="Schlenke T."/>
            <person name="Schwartz R."/>
            <person name="Segarra C."/>
            <person name="Singh R.S."/>
            <person name="Sirot L."/>
            <person name="Sirota M."/>
            <person name="Sisneros N.B."/>
            <person name="Smith C.D."/>
            <person name="Smith T.F."/>
            <person name="Spieth J."/>
            <person name="Stage D.E."/>
            <person name="Stark A."/>
            <person name="Stephan W."/>
            <person name="Strausberg R.L."/>
            <person name="Strempel S."/>
            <person name="Sturgill D."/>
            <person name="Sutton G."/>
            <person name="Sutton G.G."/>
            <person name="Tao W."/>
            <person name="Teichmann S."/>
            <person name="Tobari Y.N."/>
            <person name="Tomimura Y."/>
            <person name="Tsolas J.M."/>
            <person name="Valente V.L."/>
            <person name="Venter E."/>
            <person name="Venter J.C."/>
            <person name="Vicario S."/>
            <person name="Vieira F.G."/>
            <person name="Vilella A.J."/>
            <person name="Villasante A."/>
            <person name="Walenz B."/>
            <person name="Wang J."/>
            <person name="Wasserman M."/>
            <person name="Watts T."/>
            <person name="Wilson D."/>
            <person name="Wilson R.K."/>
            <person name="Wing R.A."/>
            <person name="Wolfner M.F."/>
            <person name="Wong A."/>
            <person name="Wong G.K."/>
            <person name="Wu C.I."/>
            <person name="Wu G."/>
            <person name="Yamamoto D."/>
            <person name="Yang H.P."/>
            <person name="Yang S.P."/>
            <person name="Yorke J.A."/>
            <person name="Yoshida K."/>
            <person name="Zdobnov E."/>
            <person name="Zhang P."/>
            <person name="Zhang Y."/>
            <person name="Zimin A.V."/>
            <person name="Baldwin J."/>
            <person name="Abdouelleil A."/>
            <person name="Abdulkadir J."/>
            <person name="Abebe A."/>
            <person name="Abera B."/>
            <person name="Abreu J."/>
            <person name="Acer S.C."/>
            <person name="Aftuck L."/>
            <person name="Alexander A."/>
            <person name="An P."/>
            <person name="Anderson E."/>
            <person name="Anderson S."/>
            <person name="Arachi H."/>
            <person name="Azer M."/>
            <person name="Bachantsang P."/>
            <person name="Barry A."/>
            <person name="Bayul T."/>
            <person name="Berlin A."/>
            <person name="Bessette D."/>
            <person name="Bloom T."/>
            <person name="Blye J."/>
            <person name="Boguslavskiy L."/>
            <person name="Bonnet C."/>
            <person name="Boukhgalter B."/>
            <person name="Bourzgui I."/>
            <person name="Brown A."/>
            <person name="Cahill P."/>
            <person name="Channer S."/>
            <person name="Cheshatsang Y."/>
            <person name="Chuda L."/>
            <person name="Citroen M."/>
            <person name="Collymore A."/>
            <person name="Cooke P."/>
            <person name="Costello M."/>
            <person name="D'Aco K."/>
            <person name="Daza R."/>
            <person name="De Haan G."/>
            <person name="DeGray S."/>
            <person name="DeMaso C."/>
            <person name="Dhargay N."/>
            <person name="Dooley K."/>
            <person name="Dooley E."/>
            <person name="Doricent M."/>
            <person name="Dorje P."/>
            <person name="Dorjee K."/>
            <person name="Dupes A."/>
            <person name="Elong R."/>
            <person name="Falk J."/>
            <person name="Farina A."/>
            <person name="Faro S."/>
            <person name="Ferguson D."/>
            <person name="Fisher S."/>
            <person name="Foley C.D."/>
            <person name="Franke A."/>
            <person name="Friedrich D."/>
            <person name="Gadbois L."/>
            <person name="Gearin G."/>
            <person name="Gearin C.R."/>
            <person name="Giannoukos G."/>
            <person name="Goode T."/>
            <person name="Graham J."/>
            <person name="Grandbois E."/>
            <person name="Grewal S."/>
            <person name="Gyaltsen K."/>
            <person name="Hafez N."/>
            <person name="Hagos B."/>
            <person name="Hall J."/>
            <person name="Henson C."/>
            <person name="Hollinger A."/>
            <person name="Honan T."/>
            <person name="Huard M.D."/>
            <person name="Hughes L."/>
            <person name="Hurhula B."/>
            <person name="Husby M.E."/>
            <person name="Kamat A."/>
            <person name="Kanga B."/>
            <person name="Kashin S."/>
            <person name="Khazanovich D."/>
            <person name="Kisner P."/>
            <person name="Lance K."/>
            <person name="Lara M."/>
            <person name="Lee W."/>
            <person name="Lennon N."/>
            <person name="Letendre F."/>
            <person name="LeVine R."/>
            <person name="Lipovsky A."/>
            <person name="Liu X."/>
            <person name="Liu J."/>
            <person name="Liu S."/>
            <person name="Lokyitsang T."/>
            <person name="Lokyitsang Y."/>
            <person name="Lubonja R."/>
            <person name="Lui A."/>
            <person name="MacDonald P."/>
            <person name="Magnisalis V."/>
            <person name="Maru K."/>
            <person name="Matthews C."/>
            <person name="McCusker W."/>
            <person name="McDonough S."/>
            <person name="Mehta T."/>
            <person name="Meldrim J."/>
            <person name="Meneus L."/>
            <person name="Mihai O."/>
            <person name="Mihalev A."/>
            <person name="Mihova T."/>
            <person name="Mittelman R."/>
            <person name="Mlenga V."/>
            <person name="Montmayeur A."/>
            <person name="Mulrain L."/>
            <person name="Navidi A."/>
            <person name="Naylor J."/>
            <person name="Negash T."/>
            <person name="Nguyen T."/>
            <person name="Nguyen N."/>
            <person name="Nicol R."/>
            <person name="Norbu C."/>
            <person name="Norbu N."/>
            <person name="Novod N."/>
            <person name="O'Neill B."/>
            <person name="Osman S."/>
            <person name="Markiewicz E."/>
            <person name="Oyono O.L."/>
            <person name="Patti C."/>
            <person name="Phunkhang P."/>
            <person name="Pierre F."/>
            <person name="Priest M."/>
            <person name="Raghuraman S."/>
            <person name="Rege F."/>
            <person name="Reyes R."/>
            <person name="Rise C."/>
            <person name="Rogov P."/>
            <person name="Ross K."/>
            <person name="Ryan E."/>
            <person name="Settipalli S."/>
            <person name="Shea T."/>
            <person name="Sherpa N."/>
            <person name="Shi L."/>
            <person name="Shih D."/>
            <person name="Sparrow T."/>
            <person name="Spaulding J."/>
            <person name="Stalker J."/>
            <person name="Stange-Thomann N."/>
            <person name="Stavropoulos S."/>
            <person name="Stone C."/>
            <person name="Strader C."/>
            <person name="Tesfaye S."/>
            <person name="Thomson T."/>
            <person name="Thoulutsang Y."/>
            <person name="Thoulutsang D."/>
            <person name="Topham K."/>
            <person name="Topping I."/>
            <person name="Tsamla T."/>
            <person name="Vassiliev H."/>
            <person name="Vo A."/>
            <person name="Wangchuk T."/>
            <person name="Wangdi T."/>
            <person name="Weiand M."/>
            <person name="Wilkinson J."/>
            <person name="Wilson A."/>
            <person name="Yadav S."/>
            <person name="Young G."/>
            <person name="Yu Q."/>
            <person name="Zembek L."/>
            <person name="Zhong D."/>
            <person name="Zimmer A."/>
            <person name="Zwirko Z."/>
            <person name="Jaffe D.B."/>
            <person name="Alvarez P."/>
            <person name="Brockman W."/>
            <person name="Butler J."/>
            <person name="Chin C."/>
            <person name="Gnerre S."/>
            <person name="Grabherr M."/>
            <person name="Kleber M."/>
            <person name="Mauceli E."/>
            <person name="MacCallum I."/>
        </authorList>
    </citation>
    <scope>NUCLEOTIDE SEQUENCE [LARGE SCALE GENOMIC DNA]</scope>
    <source>
        <strain evidence="3">Tucson 15287-2541.00</strain>
    </source>
</reference>
<feature type="signal peptide" evidence="1">
    <location>
        <begin position="1"/>
        <end position="16"/>
    </location>
</feature>
<dbReference type="OMA" id="MFRQFSG"/>
<gene>
    <name evidence="2" type="primary">Dgri\GH11615</name>
    <name evidence="2" type="ORF">Dgri_GH11615</name>
</gene>
<accession>B4JC04</accession>
<dbReference type="PANTHER" id="PTHR20898">
    <property type="entry name" value="DAEDALUS ON 3-RELATED-RELATED"/>
    <property type="match status" value="1"/>
</dbReference>
<name>B4JC04_DROGR</name>
<feature type="chain" id="PRO_5002811822" evidence="1">
    <location>
        <begin position="17"/>
        <end position="174"/>
    </location>
</feature>
<keyword evidence="3" id="KW-1185">Reference proteome</keyword>
<dbReference type="eggNOG" id="ENOG502T8EN">
    <property type="taxonomic scope" value="Eukaryota"/>
</dbReference>
<dbReference type="PANTHER" id="PTHR20898:SF0">
    <property type="entry name" value="DAEDALUS ON 3-RELATED"/>
    <property type="match status" value="1"/>
</dbReference>
<dbReference type="HOGENOM" id="CLU_116900_0_0_1"/>
<organism evidence="3">
    <name type="scientific">Drosophila grimshawi</name>
    <name type="common">Hawaiian fruit fly</name>
    <name type="synonym">Idiomyia grimshawi</name>
    <dbReference type="NCBI Taxonomy" id="7222"/>
    <lineage>
        <taxon>Eukaryota</taxon>
        <taxon>Metazoa</taxon>
        <taxon>Ecdysozoa</taxon>
        <taxon>Arthropoda</taxon>
        <taxon>Hexapoda</taxon>
        <taxon>Insecta</taxon>
        <taxon>Pterygota</taxon>
        <taxon>Neoptera</taxon>
        <taxon>Endopterygota</taxon>
        <taxon>Diptera</taxon>
        <taxon>Brachycera</taxon>
        <taxon>Muscomorpha</taxon>
        <taxon>Ephydroidea</taxon>
        <taxon>Drosophilidae</taxon>
        <taxon>Drosophila</taxon>
        <taxon>Hawaiian Drosophila</taxon>
    </lineage>
</organism>
<protein>
    <submittedName>
        <fullName evidence="2">GH11615</fullName>
    </submittedName>
</protein>
<evidence type="ECO:0000313" key="3">
    <source>
        <dbReference type="Proteomes" id="UP000001070"/>
    </source>
</evidence>
<keyword evidence="1" id="KW-0732">Signal</keyword>
<dbReference type="OrthoDB" id="7789165at2759"/>
<evidence type="ECO:0000256" key="1">
    <source>
        <dbReference type="SAM" id="SignalP"/>
    </source>
</evidence>
<dbReference type="InterPro" id="IPR010512">
    <property type="entry name" value="DUF1091"/>
</dbReference>
<dbReference type="KEGG" id="dgr:6561981"/>
<proteinExistence type="predicted"/>
<sequence>MWFKFTLFLLVDGVLSARQSRFVNVECKMLDPSYATYKKCNLKILGRGVVALNVHAVLQKGPFNNAKVNVCLFRKFNGYRPFMFNTTVDYCKLMADRRKQLSFPKIVRDSLANCSNLNHTCPYEHDIIVDNMVFDETFFKYLPLPTGDYKIQIMAATDNEWKTIINIYIQWVFD</sequence>
<dbReference type="AlphaFoldDB" id="B4JC04"/>
<dbReference type="PhylomeDB" id="B4JC04"/>
<dbReference type="EMBL" id="CH916368">
    <property type="protein sequence ID" value="EDW04107.1"/>
    <property type="molecule type" value="Genomic_DNA"/>
</dbReference>
<evidence type="ECO:0000313" key="2">
    <source>
        <dbReference type="EMBL" id="EDW04107.1"/>
    </source>
</evidence>
<dbReference type="SMART" id="SM00697">
    <property type="entry name" value="DM8"/>
    <property type="match status" value="1"/>
</dbReference>
<dbReference type="InParanoid" id="B4JC04"/>
<dbReference type="Proteomes" id="UP000001070">
    <property type="component" value="Unassembled WGS sequence"/>
</dbReference>
<dbReference type="Pfam" id="PF06477">
    <property type="entry name" value="DUF1091"/>
    <property type="match status" value="1"/>
</dbReference>